<dbReference type="Proteomes" id="UP000008495">
    <property type="component" value="Unassembled WGS sequence"/>
</dbReference>
<evidence type="ECO:0000313" key="1">
    <source>
        <dbReference type="EMBL" id="GAB77224.1"/>
    </source>
</evidence>
<reference evidence="1 2" key="1">
    <citation type="submission" date="2012-08" db="EMBL/GenBank/DDBJ databases">
        <title>Whole genome shotgun sequence of Austwickia chelonae NBRC 105200.</title>
        <authorList>
            <person name="Yoshida I."/>
            <person name="Hosoyama A."/>
            <person name="Tsuchikane K."/>
            <person name="Katsumata H."/>
            <person name="Ando Y."/>
            <person name="Ohji S."/>
            <person name="Hamada M."/>
            <person name="Tamura T."/>
            <person name="Yamazoe A."/>
            <person name="Yamazaki S."/>
            <person name="Fujita N."/>
        </authorList>
    </citation>
    <scope>NUCLEOTIDE SEQUENCE [LARGE SCALE GENOMIC DNA]</scope>
    <source>
        <strain evidence="1 2">NBRC 105200</strain>
    </source>
</reference>
<accession>K6VKH1</accession>
<dbReference type="eggNOG" id="COG4753">
    <property type="taxonomic scope" value="Bacteria"/>
</dbReference>
<keyword evidence="2" id="KW-1185">Reference proteome</keyword>
<gene>
    <name evidence="1" type="ORF">AUCHE_05_01290</name>
</gene>
<evidence type="ECO:0008006" key="3">
    <source>
        <dbReference type="Google" id="ProtNLM"/>
    </source>
</evidence>
<name>K6VKH1_9MICO</name>
<protein>
    <recommendedName>
        <fullName evidence="3">Roadblock/LAMTOR2 domain-containing protein</fullName>
    </recommendedName>
</protein>
<comment type="caution">
    <text evidence="1">The sequence shown here is derived from an EMBL/GenBank/DDBJ whole genome shotgun (WGS) entry which is preliminary data.</text>
</comment>
<evidence type="ECO:0000313" key="2">
    <source>
        <dbReference type="Proteomes" id="UP000008495"/>
    </source>
</evidence>
<dbReference type="EMBL" id="BAGZ01000005">
    <property type="protein sequence ID" value="GAB77224.1"/>
    <property type="molecule type" value="Genomic_DNA"/>
</dbReference>
<organism evidence="1 2">
    <name type="scientific">Austwickia chelonae NBRC 105200</name>
    <dbReference type="NCBI Taxonomy" id="1184607"/>
    <lineage>
        <taxon>Bacteria</taxon>
        <taxon>Bacillati</taxon>
        <taxon>Actinomycetota</taxon>
        <taxon>Actinomycetes</taxon>
        <taxon>Micrococcales</taxon>
        <taxon>Dermatophilaceae</taxon>
        <taxon>Austwickia</taxon>
    </lineage>
</organism>
<sequence length="149" mass="16442">MCTAATSSGFVRAAQSEHIDIERELMVNQDQMTEIINAIEADTNGFMGASIVDAETGMPLAGKSRLADFDLEAASAYNTEMVKAKQKTIRVLNIQSELEDMLLTLGDQLHLIKMITPTTFLYLAASRQDTNLALLRASVNRHVNRLINK</sequence>
<proteinExistence type="predicted"/>
<dbReference type="STRING" id="100225.SAMN05421595_1039"/>
<dbReference type="AlphaFoldDB" id="K6VKH1"/>